<name>A0A2W2CD21_9ACTN</name>
<comment type="caution">
    <text evidence="1">The sequence shown here is derived from an EMBL/GenBank/DDBJ whole genome shotgun (WGS) entry which is preliminary data.</text>
</comment>
<dbReference type="InterPro" id="IPR007037">
    <property type="entry name" value="SIP_rossman_dom"/>
</dbReference>
<dbReference type="Pfam" id="PF08021">
    <property type="entry name" value="FAD_binding_9"/>
    <property type="match status" value="1"/>
</dbReference>
<protein>
    <submittedName>
        <fullName evidence="1">NADPH-dependent ferric siderophore reductase</fullName>
    </submittedName>
</protein>
<dbReference type="AlphaFoldDB" id="A0A2W2CD21"/>
<dbReference type="Pfam" id="PF04954">
    <property type="entry name" value="SIP"/>
    <property type="match status" value="1"/>
</dbReference>
<dbReference type="PANTHER" id="PTHR30157:SF0">
    <property type="entry name" value="NADPH-DEPENDENT FERRIC-CHELATE REDUCTASE"/>
    <property type="match status" value="1"/>
</dbReference>
<dbReference type="InterPro" id="IPR017927">
    <property type="entry name" value="FAD-bd_FR_type"/>
</dbReference>
<gene>
    <name evidence="1" type="ORF">C1I93_15035</name>
</gene>
<keyword evidence="2" id="KW-1185">Reference proteome</keyword>
<dbReference type="SUPFAM" id="SSF63380">
    <property type="entry name" value="Riboflavin synthase domain-like"/>
    <property type="match status" value="1"/>
</dbReference>
<sequence length="237" mass="26334">MKRNWEALVLKAFGGRTFQLTVLDSEPVGDHYQRLLIDGGELLQTCEVHPTMWIRLWFDNEGRSHQRAYTLVDPDPDSGRFHLVFALHDGCATRWATSARPGDTIEATVQGSSFTLPDPAPTRVYLIGDAASLPAINSLLDVAGPASATVWIEYAHEGERVLPLRTRPHDEVVWVPRRDNGGHLVETVTTALDAGDDGALYWVACEAASTRNIVKHLRRTLGVGKENVDALAYWRVR</sequence>
<dbReference type="PROSITE" id="PS51384">
    <property type="entry name" value="FAD_FR"/>
    <property type="match status" value="1"/>
</dbReference>
<dbReference type="Gene3D" id="2.40.30.10">
    <property type="entry name" value="Translation factors"/>
    <property type="match status" value="1"/>
</dbReference>
<dbReference type="OrthoDB" id="3396083at2"/>
<evidence type="ECO:0000313" key="1">
    <source>
        <dbReference type="EMBL" id="PZF95620.1"/>
    </source>
</evidence>
<reference evidence="1 2" key="1">
    <citation type="submission" date="2018-01" db="EMBL/GenBank/DDBJ databases">
        <title>Draft genome sequence of Jishengella endophytica.</title>
        <authorList>
            <person name="Sahin N."/>
            <person name="Ay H."/>
            <person name="Saygin H."/>
        </authorList>
    </citation>
    <scope>NUCLEOTIDE SEQUENCE [LARGE SCALE GENOMIC DNA]</scope>
    <source>
        <strain evidence="1 2">DSM 45430</strain>
    </source>
</reference>
<dbReference type="InterPro" id="IPR013113">
    <property type="entry name" value="SIP_FAD-bd"/>
</dbReference>
<dbReference type="RefSeq" id="WP_111243923.1">
    <property type="nucleotide sequence ID" value="NZ_AP023358.1"/>
</dbReference>
<organism evidence="1 2">
    <name type="scientific">Micromonospora endophytica</name>
    <dbReference type="NCBI Taxonomy" id="515350"/>
    <lineage>
        <taxon>Bacteria</taxon>
        <taxon>Bacillati</taxon>
        <taxon>Actinomycetota</taxon>
        <taxon>Actinomycetes</taxon>
        <taxon>Micromonosporales</taxon>
        <taxon>Micromonosporaceae</taxon>
        <taxon>Micromonospora</taxon>
    </lineage>
</organism>
<accession>A0A2W2CD21</accession>
<dbReference type="Proteomes" id="UP000248627">
    <property type="component" value="Unassembled WGS sequence"/>
</dbReference>
<dbReference type="InterPro" id="IPR039374">
    <property type="entry name" value="SIP_fam"/>
</dbReference>
<dbReference type="CDD" id="cd06193">
    <property type="entry name" value="siderophore_interacting"/>
    <property type="match status" value="1"/>
</dbReference>
<dbReference type="GO" id="GO:0016491">
    <property type="term" value="F:oxidoreductase activity"/>
    <property type="evidence" value="ECO:0007669"/>
    <property type="project" value="InterPro"/>
</dbReference>
<dbReference type="InterPro" id="IPR039261">
    <property type="entry name" value="FNR_nucleotide-bd"/>
</dbReference>
<evidence type="ECO:0000313" key="2">
    <source>
        <dbReference type="Proteomes" id="UP000248627"/>
    </source>
</evidence>
<proteinExistence type="predicted"/>
<dbReference type="PANTHER" id="PTHR30157">
    <property type="entry name" value="FERRIC REDUCTASE, NADPH-DEPENDENT"/>
    <property type="match status" value="1"/>
</dbReference>
<dbReference type="InterPro" id="IPR017938">
    <property type="entry name" value="Riboflavin_synthase-like_b-brl"/>
</dbReference>
<dbReference type="EMBL" id="POTX01000089">
    <property type="protein sequence ID" value="PZF95620.1"/>
    <property type="molecule type" value="Genomic_DNA"/>
</dbReference>
<dbReference type="Gene3D" id="3.40.50.80">
    <property type="entry name" value="Nucleotide-binding domain of ferredoxin-NADP reductase (FNR) module"/>
    <property type="match status" value="1"/>
</dbReference>